<keyword evidence="4" id="KW-1185">Reference proteome</keyword>
<evidence type="ECO:0000313" key="4">
    <source>
        <dbReference type="Proteomes" id="UP000678393"/>
    </source>
</evidence>
<evidence type="ECO:0000256" key="2">
    <source>
        <dbReference type="SAM" id="SignalP"/>
    </source>
</evidence>
<accession>A0A8S3ZJA6</accession>
<dbReference type="EMBL" id="CAJHNH020002822">
    <property type="protein sequence ID" value="CAG5127855.1"/>
    <property type="molecule type" value="Genomic_DNA"/>
</dbReference>
<proteinExistence type="predicted"/>
<gene>
    <name evidence="3" type="ORF">CUNI_LOCUS13413</name>
</gene>
<dbReference type="SUPFAM" id="SSF52058">
    <property type="entry name" value="L domain-like"/>
    <property type="match status" value="1"/>
</dbReference>
<evidence type="ECO:0000256" key="1">
    <source>
        <dbReference type="ARBA" id="ARBA00022729"/>
    </source>
</evidence>
<evidence type="ECO:0008006" key="5">
    <source>
        <dbReference type="Google" id="ProtNLM"/>
    </source>
</evidence>
<dbReference type="Gene3D" id="3.80.10.10">
    <property type="entry name" value="Ribonuclease Inhibitor"/>
    <property type="match status" value="1"/>
</dbReference>
<dbReference type="InterPro" id="IPR001611">
    <property type="entry name" value="Leu-rich_rpt"/>
</dbReference>
<dbReference type="PANTHER" id="PTHR24373">
    <property type="entry name" value="SLIT RELATED LEUCINE-RICH REPEAT NEURONAL PROTEIN"/>
    <property type="match status" value="1"/>
</dbReference>
<name>A0A8S3ZJA6_9EUPU</name>
<comment type="caution">
    <text evidence="3">The sequence shown here is derived from an EMBL/GenBank/DDBJ whole genome shotgun (WGS) entry which is preliminary data.</text>
</comment>
<keyword evidence="1 2" id="KW-0732">Signal</keyword>
<feature type="signal peptide" evidence="2">
    <location>
        <begin position="1"/>
        <end position="23"/>
    </location>
</feature>
<dbReference type="PANTHER" id="PTHR24373:SF275">
    <property type="entry name" value="TIR DOMAIN-CONTAINING PROTEIN"/>
    <property type="match status" value="1"/>
</dbReference>
<organism evidence="3 4">
    <name type="scientific">Candidula unifasciata</name>
    <dbReference type="NCBI Taxonomy" id="100452"/>
    <lineage>
        <taxon>Eukaryota</taxon>
        <taxon>Metazoa</taxon>
        <taxon>Spiralia</taxon>
        <taxon>Lophotrochozoa</taxon>
        <taxon>Mollusca</taxon>
        <taxon>Gastropoda</taxon>
        <taxon>Heterobranchia</taxon>
        <taxon>Euthyneura</taxon>
        <taxon>Panpulmonata</taxon>
        <taxon>Eupulmonata</taxon>
        <taxon>Stylommatophora</taxon>
        <taxon>Helicina</taxon>
        <taxon>Helicoidea</taxon>
        <taxon>Geomitridae</taxon>
        <taxon>Candidula</taxon>
    </lineage>
</organism>
<dbReference type="AlphaFoldDB" id="A0A8S3ZJA6"/>
<protein>
    <recommendedName>
        <fullName evidence="5">LRRNT domain-containing protein</fullName>
    </recommendedName>
</protein>
<dbReference type="OrthoDB" id="6137799at2759"/>
<sequence length="204" mass="22523">MQLSTTSLIILLTGASCVLQATCSICPYNTTLCRCHHDFISCTGLQSMPRLYTGPEVMNVTVIDIQTGNITSIPNGSLPPGLEALAISRNPVTEIADDVFINSATTLTELDLSGLKLRQLPYALLRLTNLSALDIENTPIGILQEDVLQNITMTLTYLRLENVSLLAWPRAISYLRFLTGLNLNGNSLKIFHRTLSFRLIHYET</sequence>
<reference evidence="3" key="1">
    <citation type="submission" date="2021-04" db="EMBL/GenBank/DDBJ databases">
        <authorList>
            <consortium name="Molecular Ecology Group"/>
        </authorList>
    </citation>
    <scope>NUCLEOTIDE SEQUENCE</scope>
</reference>
<feature type="chain" id="PRO_5035871799" description="LRRNT domain-containing protein" evidence="2">
    <location>
        <begin position="24"/>
        <end position="204"/>
    </location>
</feature>
<dbReference type="InterPro" id="IPR032675">
    <property type="entry name" value="LRR_dom_sf"/>
</dbReference>
<dbReference type="InterPro" id="IPR050328">
    <property type="entry name" value="Dev_Immune_Receptor"/>
</dbReference>
<dbReference type="Pfam" id="PF13855">
    <property type="entry name" value="LRR_8"/>
    <property type="match status" value="1"/>
</dbReference>
<dbReference type="Proteomes" id="UP000678393">
    <property type="component" value="Unassembled WGS sequence"/>
</dbReference>
<evidence type="ECO:0000313" key="3">
    <source>
        <dbReference type="EMBL" id="CAG5127855.1"/>
    </source>
</evidence>